<proteinExistence type="predicted"/>
<dbReference type="Gene3D" id="1.20.1280.50">
    <property type="match status" value="1"/>
</dbReference>
<evidence type="ECO:0000259" key="1">
    <source>
        <dbReference type="Pfam" id="PF12937"/>
    </source>
</evidence>
<gene>
    <name evidence="2" type="ORF">K466DRAFT_484728</name>
</gene>
<dbReference type="Pfam" id="PF12937">
    <property type="entry name" value="F-box-like"/>
    <property type="match status" value="1"/>
</dbReference>
<dbReference type="InterPro" id="IPR036047">
    <property type="entry name" value="F-box-like_dom_sf"/>
</dbReference>
<dbReference type="AlphaFoldDB" id="A0A5C3PLM1"/>
<dbReference type="InterPro" id="IPR001810">
    <property type="entry name" value="F-box_dom"/>
</dbReference>
<dbReference type="SUPFAM" id="SSF81383">
    <property type="entry name" value="F-box domain"/>
    <property type="match status" value="1"/>
</dbReference>
<keyword evidence="3" id="KW-1185">Reference proteome</keyword>
<protein>
    <recommendedName>
        <fullName evidence="1">F-box domain-containing protein</fullName>
    </recommendedName>
</protein>
<name>A0A5C3PLM1_9APHY</name>
<reference evidence="2 3" key="1">
    <citation type="journal article" date="2019" name="Nat. Ecol. Evol.">
        <title>Megaphylogeny resolves global patterns of mushroom evolution.</title>
        <authorList>
            <person name="Varga T."/>
            <person name="Krizsan K."/>
            <person name="Foldi C."/>
            <person name="Dima B."/>
            <person name="Sanchez-Garcia M."/>
            <person name="Sanchez-Ramirez S."/>
            <person name="Szollosi G.J."/>
            <person name="Szarkandi J.G."/>
            <person name="Papp V."/>
            <person name="Albert L."/>
            <person name="Andreopoulos W."/>
            <person name="Angelini C."/>
            <person name="Antonin V."/>
            <person name="Barry K.W."/>
            <person name="Bougher N.L."/>
            <person name="Buchanan P."/>
            <person name="Buyck B."/>
            <person name="Bense V."/>
            <person name="Catcheside P."/>
            <person name="Chovatia M."/>
            <person name="Cooper J."/>
            <person name="Damon W."/>
            <person name="Desjardin D."/>
            <person name="Finy P."/>
            <person name="Geml J."/>
            <person name="Haridas S."/>
            <person name="Hughes K."/>
            <person name="Justo A."/>
            <person name="Karasinski D."/>
            <person name="Kautmanova I."/>
            <person name="Kiss B."/>
            <person name="Kocsube S."/>
            <person name="Kotiranta H."/>
            <person name="LaButti K.M."/>
            <person name="Lechner B.E."/>
            <person name="Liimatainen K."/>
            <person name="Lipzen A."/>
            <person name="Lukacs Z."/>
            <person name="Mihaltcheva S."/>
            <person name="Morgado L.N."/>
            <person name="Niskanen T."/>
            <person name="Noordeloos M.E."/>
            <person name="Ohm R.A."/>
            <person name="Ortiz-Santana B."/>
            <person name="Ovrebo C."/>
            <person name="Racz N."/>
            <person name="Riley R."/>
            <person name="Savchenko A."/>
            <person name="Shiryaev A."/>
            <person name="Soop K."/>
            <person name="Spirin V."/>
            <person name="Szebenyi C."/>
            <person name="Tomsovsky M."/>
            <person name="Tulloss R.E."/>
            <person name="Uehling J."/>
            <person name="Grigoriev I.V."/>
            <person name="Vagvolgyi C."/>
            <person name="Papp T."/>
            <person name="Martin F.M."/>
            <person name="Miettinen O."/>
            <person name="Hibbett D.S."/>
            <person name="Nagy L.G."/>
        </authorList>
    </citation>
    <scope>NUCLEOTIDE SEQUENCE [LARGE SCALE GENOMIC DNA]</scope>
    <source>
        <strain evidence="2 3">HHB13444</strain>
    </source>
</reference>
<evidence type="ECO:0000313" key="3">
    <source>
        <dbReference type="Proteomes" id="UP000308197"/>
    </source>
</evidence>
<accession>A0A5C3PLM1</accession>
<dbReference type="Proteomes" id="UP000308197">
    <property type="component" value="Unassembled WGS sequence"/>
</dbReference>
<dbReference type="EMBL" id="ML211045">
    <property type="protein sequence ID" value="TFK90456.1"/>
    <property type="molecule type" value="Genomic_DNA"/>
</dbReference>
<dbReference type="InParanoid" id="A0A5C3PLM1"/>
<feature type="non-terminal residue" evidence="2">
    <location>
        <position position="87"/>
    </location>
</feature>
<feature type="domain" description="F-box" evidence="1">
    <location>
        <begin position="16"/>
        <end position="62"/>
    </location>
</feature>
<sequence>MDGAHLELWPTTSRFHRLPPELKGLVISHLEGDVTSLRSCALVCTSWAALTRPHLFRKVVCRPAVPMRTWSDFVVFLITSPDVARFI</sequence>
<evidence type="ECO:0000313" key="2">
    <source>
        <dbReference type="EMBL" id="TFK90456.1"/>
    </source>
</evidence>
<organism evidence="2 3">
    <name type="scientific">Polyporus arcularius HHB13444</name>
    <dbReference type="NCBI Taxonomy" id="1314778"/>
    <lineage>
        <taxon>Eukaryota</taxon>
        <taxon>Fungi</taxon>
        <taxon>Dikarya</taxon>
        <taxon>Basidiomycota</taxon>
        <taxon>Agaricomycotina</taxon>
        <taxon>Agaricomycetes</taxon>
        <taxon>Polyporales</taxon>
        <taxon>Polyporaceae</taxon>
        <taxon>Polyporus</taxon>
    </lineage>
</organism>